<dbReference type="Gene3D" id="4.10.220.110">
    <property type="match status" value="1"/>
</dbReference>
<name>A0ABV3RT18_9RHOB</name>
<dbReference type="EMBL" id="JBFNXX010000019">
    <property type="protein sequence ID" value="MEW9921692.1"/>
    <property type="molecule type" value="Genomic_DNA"/>
</dbReference>
<comment type="subcellular location">
    <subcellularLocation>
        <location evidence="1">Secreted</location>
    </subcellularLocation>
</comment>
<dbReference type="InterPro" id="IPR006531">
    <property type="entry name" value="Gp5/Vgr_OB"/>
</dbReference>
<dbReference type="Pfam" id="PF04717">
    <property type="entry name" value="Phage_base_V"/>
    <property type="match status" value="1"/>
</dbReference>
<dbReference type="Gene3D" id="3.55.50.10">
    <property type="entry name" value="Baseplate protein-like domains"/>
    <property type="match status" value="1"/>
</dbReference>
<dbReference type="InterPro" id="IPR054030">
    <property type="entry name" value="Gp5_Vgr_C"/>
</dbReference>
<keyword evidence="3" id="KW-0964">Secreted</keyword>
<dbReference type="Gene3D" id="2.30.110.50">
    <property type="match status" value="1"/>
</dbReference>
<keyword evidence="7" id="KW-1185">Reference proteome</keyword>
<comment type="caution">
    <text evidence="6">The sequence shown here is derived from an EMBL/GenBank/DDBJ whole genome shotgun (WGS) entry which is preliminary data.</text>
</comment>
<dbReference type="Gene3D" id="2.40.50.230">
    <property type="entry name" value="Gp5 N-terminal domain"/>
    <property type="match status" value="1"/>
</dbReference>
<dbReference type="NCBIfam" id="TIGR01646">
    <property type="entry name" value="vgr_GE"/>
    <property type="match status" value="1"/>
</dbReference>
<feature type="domain" description="Gp5/Type VI secretion system Vgr C-terminal trimerisation" evidence="5">
    <location>
        <begin position="492"/>
        <end position="599"/>
    </location>
</feature>
<dbReference type="SUPFAM" id="SSF69255">
    <property type="entry name" value="gp5 N-terminal domain-like"/>
    <property type="match status" value="1"/>
</dbReference>
<proteinExistence type="inferred from homology"/>
<evidence type="ECO:0000313" key="6">
    <source>
        <dbReference type="EMBL" id="MEW9921692.1"/>
    </source>
</evidence>
<dbReference type="InterPro" id="IPR037026">
    <property type="entry name" value="Vgr_OB-fold_dom_sf"/>
</dbReference>
<dbReference type="InterPro" id="IPR050708">
    <property type="entry name" value="T6SS_VgrG/RHS"/>
</dbReference>
<dbReference type="InterPro" id="IPR006533">
    <property type="entry name" value="T6SS_Vgr_RhsGE"/>
</dbReference>
<evidence type="ECO:0000259" key="5">
    <source>
        <dbReference type="Pfam" id="PF22178"/>
    </source>
</evidence>
<dbReference type="RefSeq" id="WP_367879391.1">
    <property type="nucleotide sequence ID" value="NZ_JBFNXX010000019.1"/>
</dbReference>
<evidence type="ECO:0000313" key="7">
    <source>
        <dbReference type="Proteomes" id="UP001556098"/>
    </source>
</evidence>
<dbReference type="Proteomes" id="UP001556098">
    <property type="component" value="Unassembled WGS sequence"/>
</dbReference>
<gene>
    <name evidence="6" type="ORF">AB2B41_18950</name>
</gene>
<evidence type="ECO:0000259" key="4">
    <source>
        <dbReference type="Pfam" id="PF04717"/>
    </source>
</evidence>
<evidence type="ECO:0000256" key="3">
    <source>
        <dbReference type="ARBA" id="ARBA00022525"/>
    </source>
</evidence>
<organism evidence="6 7">
    <name type="scientific">Sulfitobacter sediminis</name>
    <dbReference type="NCBI Taxonomy" id="3234186"/>
    <lineage>
        <taxon>Bacteria</taxon>
        <taxon>Pseudomonadati</taxon>
        <taxon>Pseudomonadota</taxon>
        <taxon>Alphaproteobacteria</taxon>
        <taxon>Rhodobacterales</taxon>
        <taxon>Roseobacteraceae</taxon>
        <taxon>Sulfitobacter</taxon>
    </lineage>
</organism>
<dbReference type="PANTHER" id="PTHR32305">
    <property type="match status" value="1"/>
</dbReference>
<sequence>MTVSKPRKDASTWMSGTYTTDKLRLKRGIVKEKLSTLTETTIEFLAQKTEVKLSDFVGKIMTLHVQQEGSDNGRMFTGTCISVEAMGMRDQQDHFVAHVRPWFWMLTVAHNTRVFQDKTVIEIIEEVLGDHGFSDYEVKTSETYPTREYCVQYRETDFAFLSRLMEEEGIYYFFDYTEAMERNEKLIICDGVTAHRDLSNAEIKFKPKDGSDKKSEESIGEWAAAQSVTRGKVSLVDYDFETPSVRQLETTEMRTGSHNHNGYEWYDKPGHYRGDADLGKTRSRVRVEADAIRHVTSRGAGNARDFGTGFLFKLIEHPEELNNVEYLITECVHYVQDSEEQSESEMWFAVEPENIEFPEEVKDDYSFVFGVVPKSNQYRAPFVTPWPNVPGIQIGEVVGPEGKEIYTDKYGRIKIRFRWDRVNLANESASCWIRYVSHWSGNNWGFMSFPRVGQEVLVMFEDGDPDRPICTGMMYNADKMPPFEVETEETRTGLVTRSSPGGSATTFNSLMFEDDIGNEYVHFQSQKDYQMVVKDSAQITIGDDGVNVSPEAHDVDPGSLLQTVKQHVTEIVQEGNKSETVDQGTLDLTVEGDRTEVVRTGAMTLDISSSSLDVTAATTILIEAQQSITLKVGETQIELTQTGITISAPLSVEAKALNTTVKGEAMLTLNGGLTKIN</sequence>
<feature type="domain" description="Gp5/Type VI secretion system Vgr protein OB-fold" evidence="4">
    <location>
        <begin position="408"/>
        <end position="475"/>
    </location>
</feature>
<evidence type="ECO:0000256" key="2">
    <source>
        <dbReference type="ARBA" id="ARBA00005558"/>
    </source>
</evidence>
<dbReference type="NCBIfam" id="TIGR03361">
    <property type="entry name" value="VI_Rhs_Vgr"/>
    <property type="match status" value="1"/>
</dbReference>
<evidence type="ECO:0000256" key="1">
    <source>
        <dbReference type="ARBA" id="ARBA00004613"/>
    </source>
</evidence>
<accession>A0ABV3RT18</accession>
<protein>
    <submittedName>
        <fullName evidence="6">Type VI secretion system Vgr family protein</fullName>
    </submittedName>
</protein>
<comment type="similarity">
    <text evidence="2">Belongs to the VgrG protein family.</text>
</comment>
<dbReference type="InterPro" id="IPR017847">
    <property type="entry name" value="T6SS_RhsGE_Vgr_subset"/>
</dbReference>
<reference evidence="6 7" key="1">
    <citation type="submission" date="2024-07" db="EMBL/GenBank/DDBJ databases">
        <title>Marimonas sp.nov., isolated from tidal-flat sediment.</title>
        <authorList>
            <person name="Jayan J.N."/>
            <person name="Lee S.S."/>
        </authorList>
    </citation>
    <scope>NUCLEOTIDE SEQUENCE [LARGE SCALE GENOMIC DNA]</scope>
    <source>
        <strain evidence="6 7">MJW-29</strain>
    </source>
</reference>
<dbReference type="Pfam" id="PF05954">
    <property type="entry name" value="Phage_GPD"/>
    <property type="match status" value="1"/>
</dbReference>
<dbReference type="SUPFAM" id="SSF69279">
    <property type="entry name" value="Phage tail proteins"/>
    <property type="match status" value="2"/>
</dbReference>
<dbReference type="SUPFAM" id="SSF69349">
    <property type="entry name" value="Phage fibre proteins"/>
    <property type="match status" value="1"/>
</dbReference>
<dbReference type="Pfam" id="PF22178">
    <property type="entry name" value="Gp5_trimer_C"/>
    <property type="match status" value="1"/>
</dbReference>
<dbReference type="PANTHER" id="PTHR32305:SF15">
    <property type="entry name" value="PROTEIN RHSA-RELATED"/>
    <property type="match status" value="1"/>
</dbReference>